<accession>A0ABS8PIX7</accession>
<reference evidence="1 2" key="1">
    <citation type="submission" date="2021-11" db="EMBL/GenBank/DDBJ databases">
        <title>Draft genome sequence of Actinomycetospora sp. SF1 isolated from the rhizosphere soil.</title>
        <authorList>
            <person name="Duangmal K."/>
            <person name="Chantavorakit T."/>
        </authorList>
    </citation>
    <scope>NUCLEOTIDE SEQUENCE [LARGE SCALE GENOMIC DNA]</scope>
    <source>
        <strain evidence="1 2">TBRC 5722</strain>
    </source>
</reference>
<sequence length="132" mass="14375">MTAFFVPGVEPDQAEARWVELADLAEAPVVGPADRVRSLRFAQGVEEWTAVVGEHLSGLLTATTGRRRSSAPASAPSRRVSDPATVLAIFDTGDAYLVVTDSHPVGRVDDSTWDNPFSIPRRRTREVVRFDA</sequence>
<evidence type="ECO:0000313" key="1">
    <source>
        <dbReference type="EMBL" id="MCD2198177.1"/>
    </source>
</evidence>
<dbReference type="Proteomes" id="UP001199469">
    <property type="component" value="Unassembled WGS sequence"/>
</dbReference>
<protein>
    <submittedName>
        <fullName evidence="1">Uncharacterized protein</fullName>
    </submittedName>
</protein>
<keyword evidence="2" id="KW-1185">Reference proteome</keyword>
<dbReference type="RefSeq" id="WP_230740876.1">
    <property type="nucleotide sequence ID" value="NZ_JAJNDB010000011.1"/>
</dbReference>
<comment type="caution">
    <text evidence="1">The sequence shown here is derived from an EMBL/GenBank/DDBJ whole genome shotgun (WGS) entry which is preliminary data.</text>
</comment>
<evidence type="ECO:0000313" key="2">
    <source>
        <dbReference type="Proteomes" id="UP001199469"/>
    </source>
</evidence>
<name>A0ABS8PIX7_9PSEU</name>
<gene>
    <name evidence="1" type="ORF">LQ327_32885</name>
</gene>
<proteinExistence type="predicted"/>
<organism evidence="1 2">
    <name type="scientific">Actinomycetospora endophytica</name>
    <dbReference type="NCBI Taxonomy" id="2291215"/>
    <lineage>
        <taxon>Bacteria</taxon>
        <taxon>Bacillati</taxon>
        <taxon>Actinomycetota</taxon>
        <taxon>Actinomycetes</taxon>
        <taxon>Pseudonocardiales</taxon>
        <taxon>Pseudonocardiaceae</taxon>
        <taxon>Actinomycetospora</taxon>
    </lineage>
</organism>
<dbReference type="EMBL" id="JAJNDB010000011">
    <property type="protein sequence ID" value="MCD2198177.1"/>
    <property type="molecule type" value="Genomic_DNA"/>
</dbReference>